<organism evidence="1 2">
    <name type="scientific">Stephania japonica</name>
    <dbReference type="NCBI Taxonomy" id="461633"/>
    <lineage>
        <taxon>Eukaryota</taxon>
        <taxon>Viridiplantae</taxon>
        <taxon>Streptophyta</taxon>
        <taxon>Embryophyta</taxon>
        <taxon>Tracheophyta</taxon>
        <taxon>Spermatophyta</taxon>
        <taxon>Magnoliopsida</taxon>
        <taxon>Ranunculales</taxon>
        <taxon>Menispermaceae</taxon>
        <taxon>Menispermoideae</taxon>
        <taxon>Cissampelideae</taxon>
        <taxon>Stephania</taxon>
    </lineage>
</organism>
<reference evidence="1 2" key="1">
    <citation type="submission" date="2024-01" db="EMBL/GenBank/DDBJ databases">
        <title>Genome assemblies of Stephania.</title>
        <authorList>
            <person name="Yang L."/>
        </authorList>
    </citation>
    <scope>NUCLEOTIDE SEQUENCE [LARGE SCALE GENOMIC DNA]</scope>
    <source>
        <strain evidence="1">QJT</strain>
        <tissue evidence="1">Leaf</tissue>
    </source>
</reference>
<proteinExistence type="predicted"/>
<gene>
    <name evidence="1" type="ORF">Sjap_019386</name>
</gene>
<sequence>MKYKSPTCTVRLPLTGTLKSPWCLHLDKEVNNNSQYKVNELKYTLHYFDTIYR</sequence>
<protein>
    <submittedName>
        <fullName evidence="1">Uncharacterized protein</fullName>
    </submittedName>
</protein>
<keyword evidence="2" id="KW-1185">Reference proteome</keyword>
<accession>A0AAP0HY40</accession>
<comment type="caution">
    <text evidence="1">The sequence shown here is derived from an EMBL/GenBank/DDBJ whole genome shotgun (WGS) entry which is preliminary data.</text>
</comment>
<dbReference type="EMBL" id="JBBNAE010000008">
    <property type="protein sequence ID" value="KAK9102132.1"/>
    <property type="molecule type" value="Genomic_DNA"/>
</dbReference>
<name>A0AAP0HY40_9MAGN</name>
<evidence type="ECO:0000313" key="2">
    <source>
        <dbReference type="Proteomes" id="UP001417504"/>
    </source>
</evidence>
<dbReference type="Proteomes" id="UP001417504">
    <property type="component" value="Unassembled WGS sequence"/>
</dbReference>
<dbReference type="AlphaFoldDB" id="A0AAP0HY40"/>
<evidence type="ECO:0000313" key="1">
    <source>
        <dbReference type="EMBL" id="KAK9102132.1"/>
    </source>
</evidence>